<dbReference type="PANTHER" id="PTHR11051:SF8">
    <property type="entry name" value="PROTEIN-GLUCOSYLGALACTOSYLHYDROXYLYSINE GLUCOSIDASE"/>
    <property type="match status" value="1"/>
</dbReference>
<dbReference type="Pfam" id="PF03632">
    <property type="entry name" value="Glyco_hydro_65m"/>
    <property type="match status" value="1"/>
</dbReference>
<dbReference type="InterPro" id="IPR008979">
    <property type="entry name" value="Galactose-bd-like_sf"/>
</dbReference>
<dbReference type="InterPro" id="IPR005196">
    <property type="entry name" value="Glyco_hydro_65_N"/>
</dbReference>
<dbReference type="Pfam" id="PF03633">
    <property type="entry name" value="Glyco_hydro_65C"/>
    <property type="match status" value="1"/>
</dbReference>
<protein>
    <recommendedName>
        <fullName evidence="3">F5/8 type C domain-containing protein</fullName>
    </recommendedName>
</protein>
<dbReference type="SUPFAM" id="SSF74650">
    <property type="entry name" value="Galactose mutarotase-like"/>
    <property type="match status" value="1"/>
</dbReference>
<dbReference type="RefSeq" id="WP_229852817.1">
    <property type="nucleotide sequence ID" value="NZ_BMRP01000032.1"/>
</dbReference>
<feature type="compositionally biased region" description="Low complexity" evidence="2">
    <location>
        <begin position="326"/>
        <end position="351"/>
    </location>
</feature>
<sequence>MEHTDHRDQCGRKGHTSHTGHAGNEDRAGQEGDIGSGGSAHRTGCADRSDRSDRSDNTDRTDSADRPAAGRSRGALAALLAGTLVAALAPAASAAPAPAGDHQPSCTGDGWAATATAIDPKDSHHAYVGNGYLGQRVPPNGTGYAAPGGTTGWPLKTPEYDGSFASGLYAKGPQDLQGRQAIAALPTWTTLDVTTGGAHGETFSSATRPGRITHYRQTLSLRCGFVRTSLTWTAADGRATDLVYDVLADRADAHTGAVRLRMTPHWSGRATVTDTLDGRGARRMQPSGTPGAGPDGTLAVGFRTDGTGTEGAVASTLRAGPGVAAGRPRPQPRTGQPQQNASAAKLSSSQQLTFPVRRDRSYELTKYVGVDTALTSRAPRTAAEAASRRAADGGWRALFARHSAAWQQLWRSDIEVAGQPELQSWVRSAEYGLLAATRAGSANSIGPTGLTSDNYAGEIFWDAETWMYPGLLAAHPDLARSIVDYRYRTRDAARANARRLGYQGLFYSWTSGGKGDLWTECHSWDPPHCKTQNHLMGDISLATWQYYLATKDTAWLRSRGWPVLQGIAEFWASRATRNADGSYSIKNVAGPDEYSNGVDDAVFTNAGAATALRNAARTATLLGERAPASWTTIADKLRIPYDSTKKVFEQYAGYKGTTIKQADTVLLMYPLAWPMSRQQAAGTLDYYAARTDPDGPAMTDSVHAIDAAAIGEPGCATYSYLLRAVKPFVRGPFAEFSEARGEKAGAEDPHAGKPAQDFLTGKGGFLQTFTNGLTGLRLREDRVHLDPMLPPQLSAGVTLRGMHWQGRTYDIAIGAHQTTVRLTSGAPMRIETPEGDKVVSRGVPAVLKTRRPDLAPTLNAARCATATATSEEPGMYAGAAVDGNATTAWVPDAADGTLTVDLGRTTAIGQITPHWTATRPTSYAVQISRDGKHWTGTGNAGRSQARYVRVVVHGVPGTGPDGKPKPRPGITELTVQRAQ</sequence>
<dbReference type="Pfam" id="PF03636">
    <property type="entry name" value="Glyco_hydro_65N"/>
    <property type="match status" value="1"/>
</dbReference>
<dbReference type="PROSITE" id="PS50022">
    <property type="entry name" value="FA58C_3"/>
    <property type="match status" value="1"/>
</dbReference>
<dbReference type="Gene3D" id="2.70.98.40">
    <property type="entry name" value="Glycoside hydrolase, family 65, N-terminal domain"/>
    <property type="match status" value="1"/>
</dbReference>
<dbReference type="InterPro" id="IPR008928">
    <property type="entry name" value="6-hairpin_glycosidase_sf"/>
</dbReference>
<feature type="region of interest" description="Disordered" evidence="2">
    <location>
        <begin position="277"/>
        <end position="352"/>
    </location>
</feature>
<feature type="domain" description="F5/8 type C" evidence="3">
    <location>
        <begin position="849"/>
        <end position="935"/>
    </location>
</feature>
<evidence type="ECO:0000256" key="2">
    <source>
        <dbReference type="SAM" id="MobiDB-lite"/>
    </source>
</evidence>
<dbReference type="Gene3D" id="1.50.10.10">
    <property type="match status" value="1"/>
</dbReference>
<dbReference type="PANTHER" id="PTHR11051">
    <property type="entry name" value="GLYCOSYL HYDROLASE-RELATED"/>
    <property type="match status" value="1"/>
</dbReference>
<organism evidence="4 5">
    <name type="scientific">Streptomyces albospinus</name>
    <dbReference type="NCBI Taxonomy" id="285515"/>
    <lineage>
        <taxon>Bacteria</taxon>
        <taxon>Bacillati</taxon>
        <taxon>Actinomycetota</taxon>
        <taxon>Actinomycetes</taxon>
        <taxon>Kitasatosporales</taxon>
        <taxon>Streptomycetaceae</taxon>
        <taxon>Streptomyces</taxon>
    </lineage>
</organism>
<dbReference type="SUPFAM" id="SSF48208">
    <property type="entry name" value="Six-hairpin glycosidases"/>
    <property type="match status" value="1"/>
</dbReference>
<accession>A0ABQ2VIA3</accession>
<comment type="caution">
    <text evidence="4">The sequence shown here is derived from an EMBL/GenBank/DDBJ whole genome shotgun (WGS) entry which is preliminary data.</text>
</comment>
<feature type="compositionally biased region" description="Basic and acidic residues" evidence="2">
    <location>
        <begin position="44"/>
        <end position="65"/>
    </location>
</feature>
<feature type="compositionally biased region" description="Basic and acidic residues" evidence="2">
    <location>
        <begin position="1"/>
        <end position="11"/>
    </location>
</feature>
<dbReference type="Gene3D" id="2.60.420.10">
    <property type="entry name" value="Maltose phosphorylase, domain 3"/>
    <property type="match status" value="1"/>
</dbReference>
<evidence type="ECO:0000313" key="4">
    <source>
        <dbReference type="EMBL" id="GGU88568.1"/>
    </source>
</evidence>
<dbReference type="EMBL" id="BMRP01000032">
    <property type="protein sequence ID" value="GGU88568.1"/>
    <property type="molecule type" value="Genomic_DNA"/>
</dbReference>
<gene>
    <name evidence="4" type="ORF">GCM10010211_63730</name>
</gene>
<dbReference type="Proteomes" id="UP000654471">
    <property type="component" value="Unassembled WGS sequence"/>
</dbReference>
<proteinExistence type="predicted"/>
<dbReference type="InterPro" id="IPR012341">
    <property type="entry name" value="6hp_glycosidase-like_sf"/>
</dbReference>
<dbReference type="Gene3D" id="2.60.120.260">
    <property type="entry name" value="Galactose-binding domain-like"/>
    <property type="match status" value="1"/>
</dbReference>
<dbReference type="InterPro" id="IPR005194">
    <property type="entry name" value="Glyco_hydro_65_C"/>
</dbReference>
<dbReference type="InterPro" id="IPR000421">
    <property type="entry name" value="FA58C"/>
</dbReference>
<feature type="region of interest" description="Disordered" evidence="2">
    <location>
        <begin position="1"/>
        <end position="70"/>
    </location>
</feature>
<dbReference type="InterPro" id="IPR005195">
    <property type="entry name" value="Glyco_hydro_65_M"/>
</dbReference>
<keyword evidence="1" id="KW-0326">Glycosidase</keyword>
<evidence type="ECO:0000259" key="3">
    <source>
        <dbReference type="PROSITE" id="PS50022"/>
    </source>
</evidence>
<name>A0ABQ2VIA3_9ACTN</name>
<keyword evidence="5" id="KW-1185">Reference proteome</keyword>
<reference evidence="5" key="1">
    <citation type="journal article" date="2019" name="Int. J. Syst. Evol. Microbiol.">
        <title>The Global Catalogue of Microorganisms (GCM) 10K type strain sequencing project: providing services to taxonomists for standard genome sequencing and annotation.</title>
        <authorList>
            <consortium name="The Broad Institute Genomics Platform"/>
            <consortium name="The Broad Institute Genome Sequencing Center for Infectious Disease"/>
            <person name="Wu L."/>
            <person name="Ma J."/>
        </authorList>
    </citation>
    <scope>NUCLEOTIDE SEQUENCE [LARGE SCALE GENOMIC DNA]</scope>
    <source>
        <strain evidence="5">JCM 3399</strain>
    </source>
</reference>
<dbReference type="InterPro" id="IPR037018">
    <property type="entry name" value="GH65_N"/>
</dbReference>
<dbReference type="Pfam" id="PF00754">
    <property type="entry name" value="F5_F8_type_C"/>
    <property type="match status" value="1"/>
</dbReference>
<feature type="region of interest" description="Disordered" evidence="2">
    <location>
        <begin position="955"/>
        <end position="979"/>
    </location>
</feature>
<dbReference type="InterPro" id="IPR011013">
    <property type="entry name" value="Gal_mutarotase_sf_dom"/>
</dbReference>
<evidence type="ECO:0000313" key="5">
    <source>
        <dbReference type="Proteomes" id="UP000654471"/>
    </source>
</evidence>
<evidence type="ECO:0000256" key="1">
    <source>
        <dbReference type="ARBA" id="ARBA00023295"/>
    </source>
</evidence>
<keyword evidence="1" id="KW-0378">Hydrolase</keyword>
<dbReference type="SUPFAM" id="SSF49785">
    <property type="entry name" value="Galactose-binding domain-like"/>
    <property type="match status" value="1"/>
</dbReference>